<dbReference type="EMBL" id="JARBJD010000012">
    <property type="protein sequence ID" value="KAK2962269.1"/>
    <property type="molecule type" value="Genomic_DNA"/>
</dbReference>
<accession>A0ABQ9YFB2</accession>
<organism evidence="2 3">
    <name type="scientific">Blattamonas nauphoetae</name>
    <dbReference type="NCBI Taxonomy" id="2049346"/>
    <lineage>
        <taxon>Eukaryota</taxon>
        <taxon>Metamonada</taxon>
        <taxon>Preaxostyla</taxon>
        <taxon>Oxymonadida</taxon>
        <taxon>Blattamonas</taxon>
    </lineage>
</organism>
<protein>
    <submittedName>
        <fullName evidence="2">Uncharacterized protein</fullName>
    </submittedName>
</protein>
<gene>
    <name evidence="2" type="ORF">BLNAU_2929</name>
</gene>
<evidence type="ECO:0000313" key="3">
    <source>
        <dbReference type="Proteomes" id="UP001281761"/>
    </source>
</evidence>
<reference evidence="2 3" key="1">
    <citation type="journal article" date="2022" name="bioRxiv">
        <title>Genomics of Preaxostyla Flagellates Illuminates Evolutionary Transitions and the Path Towards Mitochondrial Loss.</title>
        <authorList>
            <person name="Novak L.V.F."/>
            <person name="Treitli S.C."/>
            <person name="Pyrih J."/>
            <person name="Halakuc P."/>
            <person name="Pipaliya S.V."/>
            <person name="Vacek V."/>
            <person name="Brzon O."/>
            <person name="Soukal P."/>
            <person name="Eme L."/>
            <person name="Dacks J.B."/>
            <person name="Karnkowska A."/>
            <person name="Elias M."/>
            <person name="Hampl V."/>
        </authorList>
    </citation>
    <scope>NUCLEOTIDE SEQUENCE [LARGE SCALE GENOMIC DNA]</scope>
    <source>
        <strain evidence="2">NAU3</strain>
        <tissue evidence="2">Gut</tissue>
    </source>
</reference>
<dbReference type="Proteomes" id="UP001281761">
    <property type="component" value="Unassembled WGS sequence"/>
</dbReference>
<proteinExistence type="predicted"/>
<comment type="caution">
    <text evidence="2">The sequence shown here is derived from an EMBL/GenBank/DDBJ whole genome shotgun (WGS) entry which is preliminary data.</text>
</comment>
<feature type="compositionally biased region" description="Basic and acidic residues" evidence="1">
    <location>
        <begin position="38"/>
        <end position="52"/>
    </location>
</feature>
<name>A0ABQ9YFB2_9EUKA</name>
<feature type="region of interest" description="Disordered" evidence="1">
    <location>
        <begin position="1"/>
        <end position="108"/>
    </location>
</feature>
<evidence type="ECO:0000256" key="1">
    <source>
        <dbReference type="SAM" id="MobiDB-lite"/>
    </source>
</evidence>
<keyword evidence="3" id="KW-1185">Reference proteome</keyword>
<evidence type="ECO:0000313" key="2">
    <source>
        <dbReference type="EMBL" id="KAK2962269.1"/>
    </source>
</evidence>
<feature type="compositionally biased region" description="Pro residues" evidence="1">
    <location>
        <begin position="86"/>
        <end position="100"/>
    </location>
</feature>
<sequence>MAPHHGRTVSPTPTPHSEIVYSPPRPTIDQDPQSWSEPKTDADKKRDEEHKQYISQIDKHGKKRVDPLLPLAVERQSARSTKGLEPSPPLLQTPPAPPVFNPNDPRIQSLVFDSNQSSVPTIAKSEEPVARNLAESLFSSDAELEGYGFI</sequence>